<dbReference type="GO" id="GO:0034501">
    <property type="term" value="P:protein localization to kinetochore"/>
    <property type="evidence" value="ECO:0007669"/>
    <property type="project" value="TreeGrafter"/>
</dbReference>
<feature type="region of interest" description="Disordered" evidence="7">
    <location>
        <begin position="387"/>
        <end position="436"/>
    </location>
</feature>
<evidence type="ECO:0000256" key="6">
    <source>
        <dbReference type="PROSITE-ProRule" id="PRU10141"/>
    </source>
</evidence>
<feature type="region of interest" description="Disordered" evidence="7">
    <location>
        <begin position="1"/>
        <end position="46"/>
    </location>
</feature>
<feature type="compositionally biased region" description="Polar residues" evidence="7">
    <location>
        <begin position="298"/>
        <end position="307"/>
    </location>
</feature>
<evidence type="ECO:0000313" key="9">
    <source>
        <dbReference type="EMBL" id="KAG6007150.1"/>
    </source>
</evidence>
<keyword evidence="4" id="KW-0418">Kinase</keyword>
<dbReference type="InterPro" id="IPR027084">
    <property type="entry name" value="Mps1_cat"/>
</dbReference>
<dbReference type="GO" id="GO:0005524">
    <property type="term" value="F:ATP binding"/>
    <property type="evidence" value="ECO:0007669"/>
    <property type="project" value="UniProtKB-UniRule"/>
</dbReference>
<evidence type="ECO:0000256" key="1">
    <source>
        <dbReference type="ARBA" id="ARBA00022527"/>
    </source>
</evidence>
<dbReference type="SUPFAM" id="SSF56112">
    <property type="entry name" value="Protein kinase-like (PK-like)"/>
    <property type="match status" value="1"/>
</dbReference>
<dbReference type="PANTHER" id="PTHR22974">
    <property type="entry name" value="MIXED LINEAGE PROTEIN KINASE"/>
    <property type="match status" value="1"/>
</dbReference>
<feature type="binding site" evidence="6">
    <location>
        <position position="585"/>
    </location>
    <ligand>
        <name>ATP</name>
        <dbReference type="ChEBI" id="CHEBI:30616"/>
    </ligand>
</feature>
<dbReference type="AlphaFoldDB" id="A0A9P7NA48"/>
<dbReference type="FunFam" id="1.10.510.10:FF:000377">
    <property type="entry name" value="Checkpoint protein kinase"/>
    <property type="match status" value="1"/>
</dbReference>
<evidence type="ECO:0000256" key="4">
    <source>
        <dbReference type="ARBA" id="ARBA00022777"/>
    </source>
</evidence>
<dbReference type="Proteomes" id="UP000748025">
    <property type="component" value="Unassembled WGS sequence"/>
</dbReference>
<protein>
    <recommendedName>
        <fullName evidence="8">Protein kinase domain-containing protein</fullName>
    </recommendedName>
</protein>
<dbReference type="Pfam" id="PF00069">
    <property type="entry name" value="Pkinase"/>
    <property type="match status" value="1"/>
</dbReference>
<dbReference type="FunFam" id="3.30.200.20:FF:000131">
    <property type="entry name" value="Dual specificity protein kinase TTK"/>
    <property type="match status" value="1"/>
</dbReference>
<dbReference type="GO" id="GO:0004712">
    <property type="term" value="F:protein serine/threonine/tyrosine kinase activity"/>
    <property type="evidence" value="ECO:0007669"/>
    <property type="project" value="TreeGrafter"/>
</dbReference>
<feature type="compositionally biased region" description="Polar residues" evidence="7">
    <location>
        <begin position="182"/>
        <end position="191"/>
    </location>
</feature>
<feature type="compositionally biased region" description="Basic and acidic residues" evidence="7">
    <location>
        <begin position="217"/>
        <end position="235"/>
    </location>
</feature>
<feature type="compositionally biased region" description="Low complexity" evidence="7">
    <location>
        <begin position="261"/>
        <end position="273"/>
    </location>
</feature>
<keyword evidence="2" id="KW-0808">Transferase</keyword>
<evidence type="ECO:0000256" key="5">
    <source>
        <dbReference type="ARBA" id="ARBA00022840"/>
    </source>
</evidence>
<evidence type="ECO:0000259" key="8">
    <source>
        <dbReference type="PROSITE" id="PS50011"/>
    </source>
</evidence>
<dbReference type="Gene3D" id="1.10.510.10">
    <property type="entry name" value="Transferase(Phosphotransferase) domain 1"/>
    <property type="match status" value="1"/>
</dbReference>
<evidence type="ECO:0000256" key="7">
    <source>
        <dbReference type="SAM" id="MobiDB-lite"/>
    </source>
</evidence>
<dbReference type="GO" id="GO:0007094">
    <property type="term" value="P:mitotic spindle assembly checkpoint signaling"/>
    <property type="evidence" value="ECO:0007669"/>
    <property type="project" value="TreeGrafter"/>
</dbReference>
<feature type="compositionally biased region" description="Low complexity" evidence="7">
    <location>
        <begin position="530"/>
        <end position="543"/>
    </location>
</feature>
<dbReference type="GO" id="GO:0005634">
    <property type="term" value="C:nucleus"/>
    <property type="evidence" value="ECO:0007669"/>
    <property type="project" value="TreeGrafter"/>
</dbReference>
<accession>A0A9P7NA48</accession>
<dbReference type="CDD" id="cd14131">
    <property type="entry name" value="PKc_Mps1"/>
    <property type="match status" value="1"/>
</dbReference>
<dbReference type="InterPro" id="IPR017441">
    <property type="entry name" value="Protein_kinase_ATP_BS"/>
</dbReference>
<dbReference type="PROSITE" id="PS00107">
    <property type="entry name" value="PROTEIN_KINASE_ATP"/>
    <property type="match status" value="1"/>
</dbReference>
<dbReference type="GO" id="GO:0004674">
    <property type="term" value="F:protein serine/threonine kinase activity"/>
    <property type="evidence" value="ECO:0007669"/>
    <property type="project" value="UniProtKB-KW"/>
</dbReference>
<dbReference type="PANTHER" id="PTHR22974:SF21">
    <property type="entry name" value="DUAL SPECIFICITY PROTEIN KINASE TTK"/>
    <property type="match status" value="1"/>
</dbReference>
<gene>
    <name evidence="9" type="ORF">E4U43_000355</name>
</gene>
<name>A0A9P7NA48_9HYPO</name>
<comment type="caution">
    <text evidence="9">The sequence shown here is derived from an EMBL/GenBank/DDBJ whole genome shotgun (WGS) entry which is preliminary data.</text>
</comment>
<feature type="compositionally biased region" description="Low complexity" evidence="7">
    <location>
        <begin position="1"/>
        <end position="12"/>
    </location>
</feature>
<dbReference type="InterPro" id="IPR011009">
    <property type="entry name" value="Kinase-like_dom_sf"/>
</dbReference>
<feature type="domain" description="Protein kinase" evidence="8">
    <location>
        <begin position="557"/>
        <end position="842"/>
    </location>
</feature>
<dbReference type="SMART" id="SM00220">
    <property type="entry name" value="S_TKc"/>
    <property type="match status" value="1"/>
</dbReference>
<keyword evidence="3 6" id="KW-0547">Nucleotide-binding</keyword>
<dbReference type="GO" id="GO:0033316">
    <property type="term" value="P:meiotic spindle assembly checkpoint signaling"/>
    <property type="evidence" value="ECO:0007669"/>
    <property type="project" value="TreeGrafter"/>
</dbReference>
<keyword evidence="1" id="KW-0723">Serine/threonine-protein kinase</keyword>
<evidence type="ECO:0000256" key="2">
    <source>
        <dbReference type="ARBA" id="ARBA00022679"/>
    </source>
</evidence>
<dbReference type="GO" id="GO:0098813">
    <property type="term" value="P:nuclear chromosome segregation"/>
    <property type="evidence" value="ECO:0007669"/>
    <property type="project" value="UniProtKB-ARBA"/>
</dbReference>
<dbReference type="PROSITE" id="PS50011">
    <property type="entry name" value="PROTEIN_KINASE_DOM"/>
    <property type="match status" value="1"/>
</dbReference>
<evidence type="ECO:0000256" key="3">
    <source>
        <dbReference type="ARBA" id="ARBA00022741"/>
    </source>
</evidence>
<keyword evidence="5 6" id="KW-0067">ATP-binding</keyword>
<keyword evidence="10" id="KW-1185">Reference proteome</keyword>
<reference evidence="9" key="1">
    <citation type="journal article" date="2020" name="bioRxiv">
        <title>Whole genome comparisons of ergot fungi reveals the divergence and evolution of species within the genus Claviceps are the result of varying mechanisms driving genome evolution and host range expansion.</title>
        <authorList>
            <person name="Wyka S.A."/>
            <person name="Mondo S.J."/>
            <person name="Liu M."/>
            <person name="Dettman J."/>
            <person name="Nalam V."/>
            <person name="Broders K.D."/>
        </authorList>
    </citation>
    <scope>NUCLEOTIDE SEQUENCE</scope>
    <source>
        <strain evidence="9">CCC 602</strain>
    </source>
</reference>
<dbReference type="OrthoDB" id="20524at2759"/>
<dbReference type="InterPro" id="IPR008271">
    <property type="entry name" value="Ser/Thr_kinase_AS"/>
</dbReference>
<dbReference type="Gene3D" id="3.30.200.20">
    <property type="entry name" value="Phosphorylase Kinase, domain 1"/>
    <property type="match status" value="1"/>
</dbReference>
<dbReference type="GO" id="GO:0000776">
    <property type="term" value="C:kinetochore"/>
    <property type="evidence" value="ECO:0007669"/>
    <property type="project" value="TreeGrafter"/>
</dbReference>
<dbReference type="EMBL" id="SRPW01001102">
    <property type="protein sequence ID" value="KAG6007150.1"/>
    <property type="molecule type" value="Genomic_DNA"/>
</dbReference>
<feature type="compositionally biased region" description="Basic and acidic residues" evidence="7">
    <location>
        <begin position="274"/>
        <end position="294"/>
    </location>
</feature>
<dbReference type="PROSITE" id="PS00108">
    <property type="entry name" value="PROTEIN_KINASE_ST"/>
    <property type="match status" value="1"/>
</dbReference>
<organism evidence="9 10">
    <name type="scientific">Claviceps pusilla</name>
    <dbReference type="NCBI Taxonomy" id="123648"/>
    <lineage>
        <taxon>Eukaryota</taxon>
        <taxon>Fungi</taxon>
        <taxon>Dikarya</taxon>
        <taxon>Ascomycota</taxon>
        <taxon>Pezizomycotina</taxon>
        <taxon>Sordariomycetes</taxon>
        <taxon>Hypocreomycetidae</taxon>
        <taxon>Hypocreales</taxon>
        <taxon>Clavicipitaceae</taxon>
        <taxon>Claviceps</taxon>
    </lineage>
</organism>
<proteinExistence type="predicted"/>
<feature type="region of interest" description="Disordered" evidence="7">
    <location>
        <begin position="489"/>
        <end position="543"/>
    </location>
</feature>
<sequence>MATASPTPMAMAGPVRRTSQRQAVRRPLSRQMASRSDSHMAATATAAAAPLVAPASYSPHQQQFHDDSSEDELPVPMKLSALTKALLQDDAPEPAEKIVPSAPVTRRRTSALNNISSTAAAAAAAAAAQDRRHLRSGSAQLGAQPGVLSVNDDNGFVKASQANQSQEASPVRKRVVRLGGNPHNNSLSQMGPASRRSTSTSRATAHRTSVPPPSRTSSHEKPTDQEPESPREPRPEVNTPSHGERIVRIAVGSSAKRNRMSSSGSGPSSSGRSNLDRSVADYSHLEAEYDRSEAPESAMQNPGSHGSASHYPSMRARPEDMNAQSSIRIKRVGKLSGSFLSGPARRGRRRQSEEGEAQADGELAAPRIEAENHVADEIRESSICHEANRFNSGSPVSGSASRASGHRRHVPGMEIADLGSSRRSSRGVQFEARHDDHITVPEEMLPKRIEMPSLHDQENEYPITFKRPAKPAPEHNNKPMVRPVHVDPDLGSAKPAASPERRPLASIGRNMTPHRTAPPPPPPKMSVLDAATSSAGAATATQAKQRRNVLRVNGKCYTRLECLGRGGSAKVYRVTAENGKMFALKRVSLENADEGTIRGYRGEIDLLARLKGVDRVIDLYDHELNSEKQVLTLLMEMGELDLNKLLTSRQNPESAKFDPAFVRFYWKEMLECLQSVHQYDVVHSDLKPANFVLVQGRLKLIDFGIANAIQTDETVNVHRETQVGTPSYMSPESLMDANNPRGGRMPGRPKLVKLGKPSDIWSLGCILYQMVYGLPPFGHIANQMARCQAIINWDHVIEFPSRAVGGVSVPASLIRTMKRCLNRDLHMRPTCEELLHVTDPFLYPVEFSDKALPIDEELLGRIIQSVVSRCRERMPTEAESATGWPQAYWTSIRKAMAGRI</sequence>
<evidence type="ECO:0000313" key="10">
    <source>
        <dbReference type="Proteomes" id="UP000748025"/>
    </source>
</evidence>
<feature type="compositionally biased region" description="Low complexity" evidence="7">
    <location>
        <begin position="193"/>
        <end position="209"/>
    </location>
</feature>
<dbReference type="InterPro" id="IPR000719">
    <property type="entry name" value="Prot_kinase_dom"/>
</dbReference>
<feature type="region of interest" description="Disordered" evidence="7">
    <location>
        <begin position="177"/>
        <end position="371"/>
    </location>
</feature>